<evidence type="ECO:0000313" key="4">
    <source>
        <dbReference type="EMBL" id="PIR02282.1"/>
    </source>
</evidence>
<dbReference type="Gene3D" id="3.40.640.10">
    <property type="entry name" value="Type I PLP-dependent aspartate aminotransferase-like (Major domain)"/>
    <property type="match status" value="1"/>
</dbReference>
<comment type="caution">
    <text evidence="4">The sequence shown here is derived from an EMBL/GenBank/DDBJ whole genome shotgun (WGS) entry which is preliminary data.</text>
</comment>
<dbReference type="PANTHER" id="PTHR30244:SF34">
    <property type="entry name" value="DTDP-4-AMINO-4,6-DIDEOXYGALACTOSE TRANSAMINASE"/>
    <property type="match status" value="1"/>
</dbReference>
<feature type="modified residue" description="N6-(pyridoxal phosphate)lysine" evidence="2">
    <location>
        <position position="196"/>
    </location>
</feature>
<dbReference type="GO" id="GO:0008483">
    <property type="term" value="F:transaminase activity"/>
    <property type="evidence" value="ECO:0007669"/>
    <property type="project" value="TreeGrafter"/>
</dbReference>
<accession>A0A2H0N057</accession>
<dbReference type="Pfam" id="PF01041">
    <property type="entry name" value="DegT_DnrJ_EryC1"/>
    <property type="match status" value="2"/>
</dbReference>
<dbReference type="SUPFAM" id="SSF53383">
    <property type="entry name" value="PLP-dependent transferases"/>
    <property type="match status" value="1"/>
</dbReference>
<dbReference type="AlphaFoldDB" id="A0A2H0N057"/>
<name>A0A2H0N057_9BACT</name>
<dbReference type="GO" id="GO:0030170">
    <property type="term" value="F:pyridoxal phosphate binding"/>
    <property type="evidence" value="ECO:0007669"/>
    <property type="project" value="TreeGrafter"/>
</dbReference>
<dbReference type="InterPro" id="IPR015424">
    <property type="entry name" value="PyrdxlP-dep_Trfase"/>
</dbReference>
<dbReference type="PANTHER" id="PTHR30244">
    <property type="entry name" value="TRANSAMINASE"/>
    <property type="match status" value="1"/>
</dbReference>
<evidence type="ECO:0000256" key="2">
    <source>
        <dbReference type="PIRSR" id="PIRSR000390-2"/>
    </source>
</evidence>
<keyword evidence="2 3" id="KW-0663">Pyridoxal phosphate</keyword>
<evidence type="ECO:0008006" key="6">
    <source>
        <dbReference type="Google" id="ProtNLM"/>
    </source>
</evidence>
<dbReference type="Gene3D" id="3.90.1150.10">
    <property type="entry name" value="Aspartate Aminotransferase, domain 1"/>
    <property type="match status" value="1"/>
</dbReference>
<dbReference type="InterPro" id="IPR015422">
    <property type="entry name" value="PyrdxlP-dep_Trfase_small"/>
</dbReference>
<proteinExistence type="inferred from homology"/>
<evidence type="ECO:0000256" key="1">
    <source>
        <dbReference type="PIRSR" id="PIRSR000390-1"/>
    </source>
</evidence>
<gene>
    <name evidence="4" type="ORF">COV62_02000</name>
</gene>
<feature type="active site" description="Proton acceptor" evidence="1">
    <location>
        <position position="196"/>
    </location>
</feature>
<organism evidence="4 5">
    <name type="scientific">Candidatus Nealsonbacteria bacterium CG11_big_fil_rev_8_21_14_0_20_35_11</name>
    <dbReference type="NCBI Taxonomy" id="1974713"/>
    <lineage>
        <taxon>Bacteria</taxon>
        <taxon>Candidatus Nealsoniibacteriota</taxon>
    </lineage>
</organism>
<dbReference type="InterPro" id="IPR015421">
    <property type="entry name" value="PyrdxlP-dep_Trfase_major"/>
</dbReference>
<reference evidence="4 5" key="1">
    <citation type="submission" date="2017-09" db="EMBL/GenBank/DDBJ databases">
        <title>Depth-based differentiation of microbial function through sediment-hosted aquifers and enrichment of novel symbionts in the deep terrestrial subsurface.</title>
        <authorList>
            <person name="Probst A.J."/>
            <person name="Ladd B."/>
            <person name="Jarett J.K."/>
            <person name="Geller-Mcgrath D.E."/>
            <person name="Sieber C.M."/>
            <person name="Emerson J.B."/>
            <person name="Anantharaman K."/>
            <person name="Thomas B.C."/>
            <person name="Malmstrom R."/>
            <person name="Stieglmeier M."/>
            <person name="Klingl A."/>
            <person name="Woyke T."/>
            <person name="Ryan C.M."/>
            <person name="Banfield J.F."/>
        </authorList>
    </citation>
    <scope>NUCLEOTIDE SEQUENCE [LARGE SCALE GENOMIC DNA]</scope>
    <source>
        <strain evidence="4">CG11_big_fil_rev_8_21_14_0_20_35_11</strain>
    </source>
</reference>
<dbReference type="Proteomes" id="UP000231139">
    <property type="component" value="Unassembled WGS sequence"/>
</dbReference>
<protein>
    <recommendedName>
        <fullName evidence="6">DegT/DnrJ/EryC1/StrS aminotransferase</fullName>
    </recommendedName>
</protein>
<dbReference type="EMBL" id="PCWK01000045">
    <property type="protein sequence ID" value="PIR02282.1"/>
    <property type="molecule type" value="Genomic_DNA"/>
</dbReference>
<sequence>MTFRPISIFLSPNTEKDDVQLASKLLFKPWLWKKGKEILKFEEKFKKYLGARYAFSFNSGRSSLIAILEAMDIKKGDEVLLQGFTCNAAVNPILAKEAKPIFVDVDETINMNPEDLKTKITKNSKIVMIQHTFGWPAKIEEIKKITQESGLYLIEDCAHSLGAKYLPSQISKKLGRAKKLCGTFSDAAFFSFGRDKIISCVYGGMAVTNNKKIGENLKEFQKKMNYPSNFWIIQQLLHPVLMNYLILPFYNFLKLGRIFLALFLNLRLLSKSVVRIENRGELPSYFPQKLPNALTLLALNQFKKIERFNQHRQDIAKLYKENLEKRFILPFAREDKNREPIFMRYPLLVDDSDKILTKFKRRGIYLDDAWRKSPIVPPATDLKKIGYIQGSCCEAEKIAKHILNLPTHINISPNQAQKIIKLLLNAQ</sequence>
<evidence type="ECO:0000313" key="5">
    <source>
        <dbReference type="Proteomes" id="UP000231139"/>
    </source>
</evidence>
<evidence type="ECO:0000256" key="3">
    <source>
        <dbReference type="RuleBase" id="RU004508"/>
    </source>
</evidence>
<dbReference type="InterPro" id="IPR000653">
    <property type="entry name" value="DegT/StrS_aminotransferase"/>
</dbReference>
<dbReference type="GO" id="GO:0000271">
    <property type="term" value="P:polysaccharide biosynthetic process"/>
    <property type="evidence" value="ECO:0007669"/>
    <property type="project" value="TreeGrafter"/>
</dbReference>
<dbReference type="PIRSF" id="PIRSF000390">
    <property type="entry name" value="PLP_StrS"/>
    <property type="match status" value="1"/>
</dbReference>
<comment type="similarity">
    <text evidence="3">Belongs to the DegT/DnrJ/EryC1 family.</text>
</comment>